<proteinExistence type="inferred from homology"/>
<dbReference type="PROSITE" id="PS50931">
    <property type="entry name" value="HTH_LYSR"/>
    <property type="match status" value="1"/>
</dbReference>
<dbReference type="InterPro" id="IPR005119">
    <property type="entry name" value="LysR_subst-bd"/>
</dbReference>
<protein>
    <submittedName>
        <fullName evidence="6">LysR family transcriptional regulator</fullName>
    </submittedName>
</protein>
<sequence>MDYFAALNAFVEAAHANNFSRAAEKLSIKASTVSRYIKDLEHDLGIALFNRSTRTLRLTEGGETFLHHAVRVLDELEQAKHATASLNQHPRGLLKLNLPPAFARHHVLPLLGEFMAQHPEVRLELMLDDQHVNLINAGVDLALRIGVLPDSTLKARQLASERTLVCVSQAFARQHPAPSNPQALGAVLLNGNLPDDVFFVPADGFIHPVQRVQVAGGLRINDLEAQLLAVEQGLGAACLPDWLVAHKLASGALVRWLPEWQVQATQVPASLWLVYPPKRTVSSKVRCFIDFMVERVGSPAYWQS</sequence>
<keyword evidence="2" id="KW-0805">Transcription regulation</keyword>
<dbReference type="GO" id="GO:0043565">
    <property type="term" value="F:sequence-specific DNA binding"/>
    <property type="evidence" value="ECO:0007669"/>
    <property type="project" value="TreeGrafter"/>
</dbReference>
<dbReference type="EMBL" id="JYLF01000007">
    <property type="protein sequence ID" value="KMN12624.1"/>
    <property type="molecule type" value="Genomic_DNA"/>
</dbReference>
<dbReference type="GO" id="GO:0003700">
    <property type="term" value="F:DNA-binding transcription factor activity"/>
    <property type="evidence" value="ECO:0007669"/>
    <property type="project" value="InterPro"/>
</dbReference>
<dbReference type="PRINTS" id="PR00039">
    <property type="entry name" value="HTHLYSR"/>
</dbReference>
<organism evidence="6 8">
    <name type="scientific">Pseudomonas weihenstephanensis</name>
    <dbReference type="NCBI Taxonomy" id="1608994"/>
    <lineage>
        <taxon>Bacteria</taxon>
        <taxon>Pseudomonadati</taxon>
        <taxon>Pseudomonadota</taxon>
        <taxon>Gammaproteobacteria</taxon>
        <taxon>Pseudomonadales</taxon>
        <taxon>Pseudomonadaceae</taxon>
        <taxon>Pseudomonas</taxon>
    </lineage>
</organism>
<keyword evidence="3" id="KW-0238">DNA-binding</keyword>
<dbReference type="Pfam" id="PF00126">
    <property type="entry name" value="HTH_1"/>
    <property type="match status" value="1"/>
</dbReference>
<dbReference type="Pfam" id="PF03466">
    <property type="entry name" value="LysR_substrate"/>
    <property type="match status" value="1"/>
</dbReference>
<accession>A0A0J6J7V7</accession>
<dbReference type="InterPro" id="IPR036388">
    <property type="entry name" value="WH-like_DNA-bd_sf"/>
</dbReference>
<evidence type="ECO:0000256" key="1">
    <source>
        <dbReference type="ARBA" id="ARBA00009437"/>
    </source>
</evidence>
<reference evidence="6 8" key="1">
    <citation type="submission" date="2015-02" db="EMBL/GenBank/DDBJ databases">
        <title>Pseudomonas helleri sp. nov. and Pseudomonas weihenstephanensis sp. nov., isolated from raw cows milk.</title>
        <authorList>
            <person name="von Neubeck M."/>
            <person name="Huptas C."/>
            <person name="Wenning M."/>
            <person name="Scherer S."/>
        </authorList>
    </citation>
    <scope>NUCLEOTIDE SEQUENCE [LARGE SCALE GENOMIC DNA]</scope>
    <source>
        <strain evidence="6 8">DSM 29166</strain>
    </source>
</reference>
<evidence type="ECO:0000313" key="6">
    <source>
        <dbReference type="EMBL" id="KMN12624.1"/>
    </source>
</evidence>
<dbReference type="InterPro" id="IPR000847">
    <property type="entry name" value="LysR_HTH_N"/>
</dbReference>
<dbReference type="OrthoDB" id="8885940at2"/>
<dbReference type="PANTHER" id="PTHR30537:SF58">
    <property type="entry name" value="HTH-TYPE TRANSCRIPTIONAL REGULATOR PERR"/>
    <property type="match status" value="1"/>
</dbReference>
<name>A0A0J6J7V7_9PSED</name>
<gene>
    <name evidence="7" type="ORF">GYN02_17915</name>
    <name evidence="6" type="ORF">TU86_16530</name>
</gene>
<dbReference type="InterPro" id="IPR036390">
    <property type="entry name" value="WH_DNA-bd_sf"/>
</dbReference>
<comment type="caution">
    <text evidence="6">The sequence shown here is derived from an EMBL/GenBank/DDBJ whole genome shotgun (WGS) entry which is preliminary data.</text>
</comment>
<dbReference type="AlphaFoldDB" id="A0A0J6J7V7"/>
<evidence type="ECO:0000256" key="2">
    <source>
        <dbReference type="ARBA" id="ARBA00023015"/>
    </source>
</evidence>
<dbReference type="Gene3D" id="1.10.10.10">
    <property type="entry name" value="Winged helix-like DNA-binding domain superfamily/Winged helix DNA-binding domain"/>
    <property type="match status" value="1"/>
</dbReference>
<dbReference type="InterPro" id="IPR058163">
    <property type="entry name" value="LysR-type_TF_proteobact-type"/>
</dbReference>
<dbReference type="CDD" id="cd08422">
    <property type="entry name" value="PBP2_CrgA_like"/>
    <property type="match status" value="1"/>
</dbReference>
<dbReference type="SUPFAM" id="SSF53850">
    <property type="entry name" value="Periplasmic binding protein-like II"/>
    <property type="match status" value="1"/>
</dbReference>
<dbReference type="FunFam" id="1.10.10.10:FF:000001">
    <property type="entry name" value="LysR family transcriptional regulator"/>
    <property type="match status" value="1"/>
</dbReference>
<comment type="similarity">
    <text evidence="1">Belongs to the LysR transcriptional regulatory family.</text>
</comment>
<dbReference type="SUPFAM" id="SSF46785">
    <property type="entry name" value="Winged helix' DNA-binding domain"/>
    <property type="match status" value="1"/>
</dbReference>
<dbReference type="PATRIC" id="fig|1608994.3.peg.3989"/>
<evidence type="ECO:0000313" key="7">
    <source>
        <dbReference type="EMBL" id="MBM1197043.1"/>
    </source>
</evidence>
<evidence type="ECO:0000256" key="3">
    <source>
        <dbReference type="ARBA" id="ARBA00023125"/>
    </source>
</evidence>
<dbReference type="GO" id="GO:0006351">
    <property type="term" value="P:DNA-templated transcription"/>
    <property type="evidence" value="ECO:0007669"/>
    <property type="project" value="TreeGrafter"/>
</dbReference>
<keyword evidence="9" id="KW-1185">Reference proteome</keyword>
<dbReference type="Proteomes" id="UP000036325">
    <property type="component" value="Unassembled WGS sequence"/>
</dbReference>
<feature type="domain" description="HTH lysR-type" evidence="5">
    <location>
        <begin position="1"/>
        <end position="59"/>
    </location>
</feature>
<accession>A0A0J6ILD7</accession>
<keyword evidence="4" id="KW-0804">Transcription</keyword>
<evidence type="ECO:0000313" key="9">
    <source>
        <dbReference type="Proteomes" id="UP000809529"/>
    </source>
</evidence>
<evidence type="ECO:0000313" key="8">
    <source>
        <dbReference type="Proteomes" id="UP000036325"/>
    </source>
</evidence>
<dbReference type="Gene3D" id="3.40.190.290">
    <property type="match status" value="1"/>
</dbReference>
<dbReference type="Proteomes" id="UP000809529">
    <property type="component" value="Unassembled WGS sequence"/>
</dbReference>
<reference evidence="7 9" key="2">
    <citation type="submission" date="2020-01" db="EMBL/GenBank/DDBJ databases">
        <title>Comparative genomics of meat spoilage bacteria.</title>
        <authorList>
            <person name="Hilgarth M."/>
            <person name="Vogel R.F."/>
        </authorList>
    </citation>
    <scope>NUCLEOTIDE SEQUENCE [LARGE SCALE GENOMIC DNA]</scope>
    <source>
        <strain evidence="7 9">TMW2.2077</strain>
    </source>
</reference>
<dbReference type="RefSeq" id="WP_048365400.1">
    <property type="nucleotide sequence ID" value="NZ_JAAEBV010000001.1"/>
</dbReference>
<dbReference type="EMBL" id="JAAEBW010000012">
    <property type="protein sequence ID" value="MBM1197043.1"/>
    <property type="molecule type" value="Genomic_DNA"/>
</dbReference>
<dbReference type="STRING" id="1608994.TU86_16530"/>
<evidence type="ECO:0000259" key="5">
    <source>
        <dbReference type="PROSITE" id="PS50931"/>
    </source>
</evidence>
<evidence type="ECO:0000256" key="4">
    <source>
        <dbReference type="ARBA" id="ARBA00023163"/>
    </source>
</evidence>
<dbReference type="PANTHER" id="PTHR30537">
    <property type="entry name" value="HTH-TYPE TRANSCRIPTIONAL REGULATOR"/>
    <property type="match status" value="1"/>
</dbReference>